<protein>
    <submittedName>
        <fullName evidence="2">Uncharacterized protein</fullName>
    </submittedName>
</protein>
<gene>
    <name evidence="2" type="ORF">AMSG_04784</name>
</gene>
<dbReference type="AlphaFoldDB" id="A0A0L0D7K3"/>
<evidence type="ECO:0000256" key="1">
    <source>
        <dbReference type="SAM" id="SignalP"/>
    </source>
</evidence>
<proteinExistence type="predicted"/>
<dbReference type="Proteomes" id="UP000054408">
    <property type="component" value="Unassembled WGS sequence"/>
</dbReference>
<feature type="signal peptide" evidence="1">
    <location>
        <begin position="1"/>
        <end position="20"/>
    </location>
</feature>
<dbReference type="EMBL" id="GL349451">
    <property type="protein sequence ID" value="KNC48334.1"/>
    <property type="molecule type" value="Genomic_DNA"/>
</dbReference>
<name>A0A0L0D7K3_THETB</name>
<reference evidence="2 3" key="1">
    <citation type="submission" date="2010-05" db="EMBL/GenBank/DDBJ databases">
        <title>The Genome Sequence of Thecamonas trahens ATCC 50062.</title>
        <authorList>
            <consortium name="The Broad Institute Genome Sequencing Platform"/>
            <person name="Russ C."/>
            <person name="Cuomo C."/>
            <person name="Shea T."/>
            <person name="Young S.K."/>
            <person name="Zeng Q."/>
            <person name="Koehrsen M."/>
            <person name="Haas B."/>
            <person name="Borodovsky M."/>
            <person name="Guigo R."/>
            <person name="Alvarado L."/>
            <person name="Berlin A."/>
            <person name="Bochicchio J."/>
            <person name="Borenstein D."/>
            <person name="Chapman S."/>
            <person name="Chen Z."/>
            <person name="Freedman E."/>
            <person name="Gellesch M."/>
            <person name="Goldberg J."/>
            <person name="Griggs A."/>
            <person name="Gujja S."/>
            <person name="Heilman E."/>
            <person name="Heiman D."/>
            <person name="Hepburn T."/>
            <person name="Howarth C."/>
            <person name="Jen D."/>
            <person name="Larson L."/>
            <person name="Mehta T."/>
            <person name="Park D."/>
            <person name="Pearson M."/>
            <person name="Roberts A."/>
            <person name="Saif S."/>
            <person name="Shenoy N."/>
            <person name="Sisk P."/>
            <person name="Stolte C."/>
            <person name="Sykes S."/>
            <person name="Thomson T."/>
            <person name="Walk T."/>
            <person name="White J."/>
            <person name="Yandava C."/>
            <person name="Burger G."/>
            <person name="Gray M.W."/>
            <person name="Holland P.W.H."/>
            <person name="King N."/>
            <person name="Lang F.B.F."/>
            <person name="Roger A.J."/>
            <person name="Ruiz-Trillo I."/>
            <person name="Lander E."/>
            <person name="Nusbaum C."/>
        </authorList>
    </citation>
    <scope>NUCLEOTIDE SEQUENCE [LARGE SCALE GENOMIC DNA]</scope>
    <source>
        <strain evidence="2 3">ATCC 50062</strain>
    </source>
</reference>
<organism evidence="2 3">
    <name type="scientific">Thecamonas trahens ATCC 50062</name>
    <dbReference type="NCBI Taxonomy" id="461836"/>
    <lineage>
        <taxon>Eukaryota</taxon>
        <taxon>Apusozoa</taxon>
        <taxon>Apusomonadida</taxon>
        <taxon>Apusomonadidae</taxon>
        <taxon>Thecamonas</taxon>
    </lineage>
</organism>
<evidence type="ECO:0000313" key="2">
    <source>
        <dbReference type="EMBL" id="KNC48334.1"/>
    </source>
</evidence>
<evidence type="ECO:0000313" key="3">
    <source>
        <dbReference type="Proteomes" id="UP000054408"/>
    </source>
</evidence>
<keyword evidence="3" id="KW-1185">Reference proteome</keyword>
<dbReference type="RefSeq" id="XP_013758459.1">
    <property type="nucleotide sequence ID" value="XM_013903005.1"/>
</dbReference>
<keyword evidence="1" id="KW-0732">Signal</keyword>
<feature type="chain" id="PRO_5005537325" evidence="1">
    <location>
        <begin position="21"/>
        <end position="529"/>
    </location>
</feature>
<accession>A0A0L0D7K3</accession>
<dbReference type="GeneID" id="25564310"/>
<sequence>MNNPLALLVALTLLVTLVAARPVAQCPSALRDRDCGACVSSFTDNGPCHFCKPVGNDPARCYASGTYSCNLPVTNSTRAQCPRSPPPPPPGCNPDASCPPSPPCAAGVLPTRSAEPNCCLSCRPPCEGQGLRPASGATTCAPGVQPTIDTSACTVSCTRPPICNATASIPPCSASTPPTIDTRSGCPSCRLAGGELACRSSTCSMSQCAANTEPSPDSGNLCCLTCRPRPRCDPKQCEASFDMLRACDAGEEPIFESDSCCPSCRIQDADAVLPAPDGTCTREQRAACASARPMCEPTETPVFARGSACCATCRRPLATCSLDDVAACATTIRDCEDGEESVMLKESCCPSCKPAAPSCAPACDESSQICGLRANATSTAPTCLNVDSVTFEIEGTTPAANTVLSQFAVDNVRALLLELVDRYCDAVDNIDVCAVYRDAVVTSARCALNSAAGATPIQVTCKVPSARTRSATSSATFLEAATTSDSSDYRVTVASGPSSTTSSAAALSPATRHAIAGLAVATAAVLTAI</sequence>